<gene>
    <name evidence="1" type="ORF">H8S65_07670</name>
</gene>
<evidence type="ECO:0000313" key="1">
    <source>
        <dbReference type="EMBL" id="MBC5632645.1"/>
    </source>
</evidence>
<sequence>MSIKKLTKRIWYGSETTVDSEGKTVAAAPPIATNDGSEDWDLNGLVRGELYLNDNKDDPTLFCLGSDNLPKRIGGGATSGGGGIVNVDVDVKEGKGIDVKKDLVGETVIFTVSHEDTSLAVSTSNFDDFFVQNIGVDDFGHVTSVESARLATYLDERYLRKDIDDTAHGNILFDKKIGSSIFIDDWEGKGWEITAPGAATFDSLRVRSDIYAGGKIGSPTFASGFAGWGVEVDIPTATAEMDNLFVRKTFTAYEIAYSQIYGLGGSQIVSDINKIASVKVMPDRYRCYMDDMDGLMLMNLRKGDGVRIQTRTGTTSIKYLFGRCIGVESDYFDIAIPLIEGTGQPEAGDFALRWGSNEDADRQGLIYLTTADSGAPFIDVYDGITGVSTEDKLKARLGNLKGIRTQRGDQLSGYGAYLNGIYVENSTFILQSGDTIEQTFVAMNGKFESLIDGIRNDISAEGGNILVNSSFSQNTNYWTAANNVHFINVGGEYLWLDGSFYVEKDQVADIYNDNGKNVLRIRNTYILQQNAIMNIPDHTEGEEKMYSFSLFYKVLRPGSCAFGIPGTELYHEEQLPESDSYQKLSKVGKWDGKGDFELRFTGEILIYGVGLFSDEIADAIVKLQTQILQTEEEIKLRATKDYVDAETDKIYTKYDTSLSLKADKAELTSFKEEYDEFQRVVRRDYATQSWTSNKIQTEVGSYVDGALVGYATTSWTSNQISSSVRGLASETYVNQTANGLNININSLGNRVDNVEGELDSVADITGAFYSFGANKMRLNRRIEMGTGSNTSFQCVSGISPDTSGAAFWAGSTYENQLNAKIKLNHDGSGWLAGGRILWNVNGSSYFTGMLQSSDNGNRFIIDPTSRSFKMINNSNSLVSEFKFDNISGYQSIPTLNMYLRDVNSGSTIYRYSVGISGFSVHDVNGKIISSLSTGLTLTKIPTIDPKSSGMVWRDGTTLKISLG</sequence>
<dbReference type="EMBL" id="JACOOJ010000009">
    <property type="protein sequence ID" value="MBC5632645.1"/>
    <property type="molecule type" value="Genomic_DNA"/>
</dbReference>
<comment type="caution">
    <text evidence="1">The sequence shown here is derived from an EMBL/GenBank/DDBJ whole genome shotgun (WGS) entry which is preliminary data.</text>
</comment>
<dbReference type="RefSeq" id="WP_186929400.1">
    <property type="nucleotide sequence ID" value="NZ_JACOOJ010000009.1"/>
</dbReference>
<reference evidence="1 2" key="1">
    <citation type="submission" date="2020-08" db="EMBL/GenBank/DDBJ databases">
        <title>Genome public.</title>
        <authorList>
            <person name="Liu C."/>
            <person name="Sun Q."/>
        </authorList>
    </citation>
    <scope>NUCLEOTIDE SEQUENCE [LARGE SCALE GENOMIC DNA]</scope>
    <source>
        <strain evidence="1 2">NSJ-79</strain>
    </source>
</reference>
<protein>
    <submittedName>
        <fullName evidence="1">Uncharacterized protein</fullName>
    </submittedName>
</protein>
<name>A0ABR7DNL9_9BACT</name>
<proteinExistence type="predicted"/>
<dbReference type="Proteomes" id="UP000651475">
    <property type="component" value="Unassembled WGS sequence"/>
</dbReference>
<evidence type="ECO:0000313" key="2">
    <source>
        <dbReference type="Proteomes" id="UP000651475"/>
    </source>
</evidence>
<accession>A0ABR7DNL9</accession>
<keyword evidence="2" id="KW-1185">Reference proteome</keyword>
<organism evidence="1 2">
    <name type="scientific">Parabacteroides hominis</name>
    <dbReference type="NCBI Taxonomy" id="2763057"/>
    <lineage>
        <taxon>Bacteria</taxon>
        <taxon>Pseudomonadati</taxon>
        <taxon>Bacteroidota</taxon>
        <taxon>Bacteroidia</taxon>
        <taxon>Bacteroidales</taxon>
        <taxon>Tannerellaceae</taxon>
        <taxon>Parabacteroides</taxon>
    </lineage>
</organism>